<dbReference type="SUPFAM" id="SSF55073">
    <property type="entry name" value="Nucleotide cyclase"/>
    <property type="match status" value="1"/>
</dbReference>
<dbReference type="InterPro" id="IPR042461">
    <property type="entry name" value="LapD_MoxY_peri_C"/>
</dbReference>
<name>A0A6M8SNA7_9NEIS</name>
<dbReference type="PROSITE" id="PS50883">
    <property type="entry name" value="EAL"/>
    <property type="match status" value="1"/>
</dbReference>
<dbReference type="InterPro" id="IPR035919">
    <property type="entry name" value="EAL_sf"/>
</dbReference>
<dbReference type="CDD" id="cd01949">
    <property type="entry name" value="GGDEF"/>
    <property type="match status" value="1"/>
</dbReference>
<dbReference type="Proteomes" id="UP000504844">
    <property type="component" value="Chromosome"/>
</dbReference>
<dbReference type="PANTHER" id="PTHR33121:SF23">
    <property type="entry name" value="CYCLIC DI-GMP PHOSPHODIESTERASE PDEB"/>
    <property type="match status" value="1"/>
</dbReference>
<dbReference type="SMART" id="SM00267">
    <property type="entry name" value="GGDEF"/>
    <property type="match status" value="1"/>
</dbReference>
<feature type="domain" description="GGDEF" evidence="3">
    <location>
        <begin position="267"/>
        <end position="400"/>
    </location>
</feature>
<dbReference type="Pfam" id="PF00990">
    <property type="entry name" value="GGDEF"/>
    <property type="match status" value="1"/>
</dbReference>
<sequence length="652" mass="72764">MTLLKQLILMIVLLFSVLFCGSIYLSIQSSRAFLAEELSTIAQDTATSLGMQLSPLVLDPQQRVIVQSMLDAVFDSGYYRKIQIVDVNGIVILERIAPLHVNQVPDWFVRLFPIETPSGESLLSHGWQQAGSIRIAANPGIAYASLWGSSVNAFYWFLAAFIITLLVAISLLHVVLRPLRAVEMQAMAICNREYPAPSQLPWTLDLRRVVQAMNQMTQKLKEMFVEQMASIDRLRQDAYLDRLTGLPNRRYFDLHFQQILAADEALAYRALLFLEVSHLNALNEQQGFQTVDALLIAVANILKTHLANNAEDSFIARMSGNTFACLIADAESEQVAQIATDLMQQLSTLNEQGMTPYAQIGHIGVVMYHSQTGSEWLSEVDLALRTAQAAGNNTFYLDDGHDKNSLATRSATQWRDLLQTALSQQNIELDTQRVKALDGQSLHHEVFARIRDADGKLIPAALFIPMAKRHGLLPQFDRLVIDRCLTQLAAAPPQTRLAINLFGISIADPEFMAWLDDRLNAAPHLAQRLSFELAEHEVMNQLADVADFIAKMAPLQVQVGLDNVGRGLSSLAYLSRLKVNYLKVDGAFSQQIDHNRDHQFYMDAMIKIAHGLDFLVIAKSVETAAEQATLAAIRIDGIQGFAVEEIMRWEVN</sequence>
<dbReference type="Gene3D" id="3.30.70.270">
    <property type="match status" value="1"/>
</dbReference>
<dbReference type="SUPFAM" id="SSF141868">
    <property type="entry name" value="EAL domain-like"/>
    <property type="match status" value="1"/>
</dbReference>
<dbReference type="Gene3D" id="6.20.270.20">
    <property type="entry name" value="LapD/MoxY periplasmic domain"/>
    <property type="match status" value="1"/>
</dbReference>
<dbReference type="InterPro" id="IPR032244">
    <property type="entry name" value="LapD_MoxY_N"/>
</dbReference>
<dbReference type="PANTHER" id="PTHR33121">
    <property type="entry name" value="CYCLIC DI-GMP PHOSPHODIESTERASE PDEF"/>
    <property type="match status" value="1"/>
</dbReference>
<dbReference type="Gene3D" id="3.20.20.450">
    <property type="entry name" value="EAL domain"/>
    <property type="match status" value="1"/>
</dbReference>
<dbReference type="KEGG" id="dee:HQN60_08070"/>
<dbReference type="CDD" id="cd01948">
    <property type="entry name" value="EAL"/>
    <property type="match status" value="1"/>
</dbReference>
<evidence type="ECO:0000259" key="3">
    <source>
        <dbReference type="PROSITE" id="PS50887"/>
    </source>
</evidence>
<dbReference type="RefSeq" id="WP_173533167.1">
    <property type="nucleotide sequence ID" value="NZ_CP054143.1"/>
</dbReference>
<dbReference type="InterPro" id="IPR001633">
    <property type="entry name" value="EAL_dom"/>
</dbReference>
<dbReference type="GO" id="GO:0071111">
    <property type="term" value="F:cyclic-guanylate-specific phosphodiesterase activity"/>
    <property type="evidence" value="ECO:0007669"/>
    <property type="project" value="InterPro"/>
</dbReference>
<dbReference type="NCBIfam" id="TIGR00254">
    <property type="entry name" value="GGDEF"/>
    <property type="match status" value="1"/>
</dbReference>
<keyword evidence="1" id="KW-0472">Membrane</keyword>
<dbReference type="InterPro" id="IPR029787">
    <property type="entry name" value="Nucleotide_cyclase"/>
</dbReference>
<dbReference type="InterPro" id="IPR043128">
    <property type="entry name" value="Rev_trsase/Diguanyl_cyclase"/>
</dbReference>
<keyword evidence="1" id="KW-0812">Transmembrane</keyword>
<evidence type="ECO:0000256" key="1">
    <source>
        <dbReference type="SAM" id="Phobius"/>
    </source>
</evidence>
<keyword evidence="1" id="KW-1133">Transmembrane helix</keyword>
<dbReference type="Pfam" id="PF00563">
    <property type="entry name" value="EAL"/>
    <property type="match status" value="1"/>
</dbReference>
<dbReference type="InterPro" id="IPR050706">
    <property type="entry name" value="Cyclic-di-GMP_PDE-like"/>
</dbReference>
<dbReference type="PROSITE" id="PS50887">
    <property type="entry name" value="GGDEF"/>
    <property type="match status" value="1"/>
</dbReference>
<dbReference type="InterPro" id="IPR000160">
    <property type="entry name" value="GGDEF_dom"/>
</dbReference>
<reference evidence="4 5" key="1">
    <citation type="submission" date="2020-05" db="EMBL/GenBank/DDBJ databases">
        <title>Complete genome sequence of Deefgea sp. D17.</title>
        <authorList>
            <person name="Bae J.-W."/>
            <person name="Han J.E."/>
        </authorList>
    </citation>
    <scope>NUCLEOTIDE SEQUENCE [LARGE SCALE GENOMIC DNA]</scope>
    <source>
        <strain evidence="4 5">D17</strain>
    </source>
</reference>
<evidence type="ECO:0000313" key="5">
    <source>
        <dbReference type="Proteomes" id="UP000504844"/>
    </source>
</evidence>
<dbReference type="Gene3D" id="3.30.110.200">
    <property type="match status" value="1"/>
</dbReference>
<proteinExistence type="predicted"/>
<evidence type="ECO:0000259" key="2">
    <source>
        <dbReference type="PROSITE" id="PS50883"/>
    </source>
</evidence>
<dbReference type="SMART" id="SM00052">
    <property type="entry name" value="EAL"/>
    <property type="match status" value="1"/>
</dbReference>
<feature type="transmembrane region" description="Helical" evidence="1">
    <location>
        <begin position="153"/>
        <end position="176"/>
    </location>
</feature>
<dbReference type="AlphaFoldDB" id="A0A6M8SNA7"/>
<feature type="domain" description="EAL" evidence="2">
    <location>
        <begin position="411"/>
        <end position="652"/>
    </location>
</feature>
<dbReference type="EMBL" id="CP054143">
    <property type="protein sequence ID" value="QKJ66663.1"/>
    <property type="molecule type" value="Genomic_DNA"/>
</dbReference>
<protein>
    <submittedName>
        <fullName evidence="4">EAL domain-containing protein</fullName>
    </submittedName>
</protein>
<gene>
    <name evidence="4" type="ORF">HQN60_08070</name>
</gene>
<keyword evidence="5" id="KW-1185">Reference proteome</keyword>
<dbReference type="Pfam" id="PF16448">
    <property type="entry name" value="LapD_MoxY_N"/>
    <property type="match status" value="1"/>
</dbReference>
<feature type="transmembrane region" description="Helical" evidence="1">
    <location>
        <begin position="7"/>
        <end position="27"/>
    </location>
</feature>
<accession>A0A6M8SNA7</accession>
<evidence type="ECO:0000313" key="4">
    <source>
        <dbReference type="EMBL" id="QKJ66663.1"/>
    </source>
</evidence>
<organism evidence="4 5">
    <name type="scientific">Deefgea piscis</name>
    <dbReference type="NCBI Taxonomy" id="2739061"/>
    <lineage>
        <taxon>Bacteria</taxon>
        <taxon>Pseudomonadati</taxon>
        <taxon>Pseudomonadota</taxon>
        <taxon>Betaproteobacteria</taxon>
        <taxon>Neisseriales</taxon>
        <taxon>Chitinibacteraceae</taxon>
        <taxon>Deefgea</taxon>
    </lineage>
</organism>